<feature type="transmembrane region" description="Helical" evidence="1">
    <location>
        <begin position="12"/>
        <end position="31"/>
    </location>
</feature>
<accession>A0A1M7R0N1</accession>
<keyword evidence="1" id="KW-0472">Membrane</keyword>
<dbReference type="AlphaFoldDB" id="A0A1M7R0N1"/>
<organism evidence="2 3">
    <name type="scientific">Actinacidiphila paucisporea</name>
    <dbReference type="NCBI Taxonomy" id="310782"/>
    <lineage>
        <taxon>Bacteria</taxon>
        <taxon>Bacillati</taxon>
        <taxon>Actinomycetota</taxon>
        <taxon>Actinomycetes</taxon>
        <taxon>Kitasatosporales</taxon>
        <taxon>Streptomycetaceae</taxon>
        <taxon>Actinacidiphila</taxon>
    </lineage>
</organism>
<dbReference type="STRING" id="310782.SAMN05216499_1612"/>
<evidence type="ECO:0000313" key="3">
    <source>
        <dbReference type="Proteomes" id="UP000184111"/>
    </source>
</evidence>
<keyword evidence="3" id="KW-1185">Reference proteome</keyword>
<protein>
    <submittedName>
        <fullName evidence="2">Uncharacterized protein</fullName>
    </submittedName>
</protein>
<dbReference type="EMBL" id="FRBI01000061">
    <property type="protein sequence ID" value="SHN38119.1"/>
    <property type="molecule type" value="Genomic_DNA"/>
</dbReference>
<gene>
    <name evidence="2" type="ORF">SAMN05216499_1612</name>
</gene>
<evidence type="ECO:0000313" key="2">
    <source>
        <dbReference type="EMBL" id="SHN38119.1"/>
    </source>
</evidence>
<proteinExistence type="predicted"/>
<keyword evidence="1" id="KW-0812">Transmembrane</keyword>
<reference evidence="2 3" key="1">
    <citation type="submission" date="2016-11" db="EMBL/GenBank/DDBJ databases">
        <authorList>
            <person name="Jaros S."/>
            <person name="Januszkiewicz K."/>
            <person name="Wedrychowicz H."/>
        </authorList>
    </citation>
    <scope>NUCLEOTIDE SEQUENCE [LARGE SCALE GENOMIC DNA]</scope>
    <source>
        <strain evidence="2 3">CGMCC 4.2025</strain>
    </source>
</reference>
<keyword evidence="1" id="KW-1133">Transmembrane helix</keyword>
<sequence length="55" mass="5937">MPGHSENRSWKWLAVLTMAAAVLVIIGMQIIHGLSDRTGQMHCDMVSVSGGPSCR</sequence>
<evidence type="ECO:0000256" key="1">
    <source>
        <dbReference type="SAM" id="Phobius"/>
    </source>
</evidence>
<name>A0A1M7R0N1_9ACTN</name>
<dbReference type="Proteomes" id="UP000184111">
    <property type="component" value="Unassembled WGS sequence"/>
</dbReference>